<dbReference type="Proteomes" id="UP000682811">
    <property type="component" value="Unassembled WGS sequence"/>
</dbReference>
<keyword evidence="3" id="KW-1185">Reference proteome</keyword>
<dbReference type="EMBL" id="BORT01000016">
    <property type="protein sequence ID" value="GIO48860.1"/>
    <property type="molecule type" value="Genomic_DNA"/>
</dbReference>
<keyword evidence="2" id="KW-0378">Hydrolase</keyword>
<dbReference type="GO" id="GO:0004519">
    <property type="term" value="F:endonuclease activity"/>
    <property type="evidence" value="ECO:0007669"/>
    <property type="project" value="UniProtKB-KW"/>
</dbReference>
<sequence>MMVNDFYKSTSWKRKRKKILRRDVYVCRESRRYGKTEPATTVHHIYPLEFYPELALEDWNLISLCEKQHNAMHDRVTHEITELGRQWQERVRPQFEEWMENNKRGDTQHS</sequence>
<evidence type="ECO:0000313" key="3">
    <source>
        <dbReference type="Proteomes" id="UP000682811"/>
    </source>
</evidence>
<dbReference type="Gene3D" id="1.10.30.50">
    <property type="match status" value="1"/>
</dbReference>
<reference evidence="2 3" key="1">
    <citation type="submission" date="2021-03" db="EMBL/GenBank/DDBJ databases">
        <title>Antimicrobial resistance genes in bacteria isolated from Japanese honey, and their potential for conferring macrolide and lincosamide resistance in the American foulbrood pathogen Paenibacillus larvae.</title>
        <authorList>
            <person name="Okamoto M."/>
            <person name="Kumagai M."/>
            <person name="Kanamori H."/>
            <person name="Takamatsu D."/>
        </authorList>
    </citation>
    <scope>NUCLEOTIDE SEQUENCE [LARGE SCALE GENOMIC DNA]</scope>
    <source>
        <strain evidence="2 3">J34TS1</strain>
    </source>
</reference>
<feature type="domain" description="HNH nuclease" evidence="1">
    <location>
        <begin position="14"/>
        <end position="70"/>
    </location>
</feature>
<protein>
    <submittedName>
        <fullName evidence="2">HNH endonuclease</fullName>
    </submittedName>
</protein>
<keyword evidence="2" id="KW-0255">Endonuclease</keyword>
<gene>
    <name evidence="2" type="primary">pi228</name>
    <name evidence="2" type="ORF">J34TS1_36250</name>
</gene>
<comment type="caution">
    <text evidence="2">The sequence shown here is derived from an EMBL/GenBank/DDBJ whole genome shotgun (WGS) entry which is preliminary data.</text>
</comment>
<evidence type="ECO:0000259" key="1">
    <source>
        <dbReference type="SMART" id="SM00507"/>
    </source>
</evidence>
<accession>A0A919YGN5</accession>
<name>A0A919YGN5_9BACL</name>
<evidence type="ECO:0000313" key="2">
    <source>
        <dbReference type="EMBL" id="GIO48860.1"/>
    </source>
</evidence>
<organism evidence="2 3">
    <name type="scientific">Paenibacillus azoreducens</name>
    <dbReference type="NCBI Taxonomy" id="116718"/>
    <lineage>
        <taxon>Bacteria</taxon>
        <taxon>Bacillati</taxon>
        <taxon>Bacillota</taxon>
        <taxon>Bacilli</taxon>
        <taxon>Bacillales</taxon>
        <taxon>Paenibacillaceae</taxon>
        <taxon>Paenibacillus</taxon>
    </lineage>
</organism>
<dbReference type="SMART" id="SM00507">
    <property type="entry name" value="HNHc"/>
    <property type="match status" value="1"/>
</dbReference>
<proteinExistence type="predicted"/>
<dbReference type="AlphaFoldDB" id="A0A919YGN5"/>
<dbReference type="InterPro" id="IPR003615">
    <property type="entry name" value="HNH_nuc"/>
</dbReference>
<keyword evidence="2" id="KW-0540">Nuclease</keyword>